<feature type="non-terminal residue" evidence="6">
    <location>
        <position position="1"/>
    </location>
</feature>
<evidence type="ECO:0000313" key="7">
    <source>
        <dbReference type="Proteomes" id="UP000297245"/>
    </source>
</evidence>
<proteinExistence type="predicted"/>
<keyword evidence="7" id="KW-1185">Reference proteome</keyword>
<keyword evidence="2" id="KW-0808">Transferase</keyword>
<dbReference type="Pfam" id="PF02816">
    <property type="entry name" value="Alpha_kinase"/>
    <property type="match status" value="1"/>
</dbReference>
<evidence type="ECO:0000256" key="1">
    <source>
        <dbReference type="ARBA" id="ARBA00022527"/>
    </source>
</evidence>
<keyword evidence="1" id="KW-0723">Serine/threonine-protein kinase</keyword>
<feature type="domain" description="Alpha-type protein kinase" evidence="5">
    <location>
        <begin position="27"/>
        <end position="84"/>
    </location>
</feature>
<sequence>PSEASGVSLSSYEEQTAAANVPDSEIELPGVIWLLEPYHITQTTKYSGTLQELHKNTLPFKTMTAFAHYSLYWTNGKKVFVDLQCM</sequence>
<evidence type="ECO:0000259" key="5">
    <source>
        <dbReference type="Pfam" id="PF02816"/>
    </source>
</evidence>
<keyword evidence="3" id="KW-0418">Kinase</keyword>
<dbReference type="GO" id="GO:0004674">
    <property type="term" value="F:protein serine/threonine kinase activity"/>
    <property type="evidence" value="ECO:0007669"/>
    <property type="project" value="UniProtKB-KW"/>
</dbReference>
<feature type="region of interest" description="Disordered" evidence="4">
    <location>
        <begin position="1"/>
        <end position="21"/>
    </location>
</feature>
<evidence type="ECO:0000313" key="6">
    <source>
        <dbReference type="EMBL" id="THU86272.1"/>
    </source>
</evidence>
<protein>
    <recommendedName>
        <fullName evidence="5">Alpha-type protein kinase domain-containing protein</fullName>
    </recommendedName>
</protein>
<evidence type="ECO:0000256" key="3">
    <source>
        <dbReference type="ARBA" id="ARBA00022777"/>
    </source>
</evidence>
<dbReference type="OrthoDB" id="3051486at2759"/>
<dbReference type="InterPro" id="IPR004166">
    <property type="entry name" value="a-kinase_dom"/>
</dbReference>
<evidence type="ECO:0000256" key="2">
    <source>
        <dbReference type="ARBA" id="ARBA00022679"/>
    </source>
</evidence>
<evidence type="ECO:0000256" key="4">
    <source>
        <dbReference type="SAM" id="MobiDB-lite"/>
    </source>
</evidence>
<feature type="compositionally biased region" description="Polar residues" evidence="4">
    <location>
        <begin position="1"/>
        <end position="18"/>
    </location>
</feature>
<accession>A0A4S8LBP4</accession>
<dbReference type="InterPro" id="IPR011009">
    <property type="entry name" value="Kinase-like_dom_sf"/>
</dbReference>
<dbReference type="Proteomes" id="UP000297245">
    <property type="component" value="Unassembled WGS sequence"/>
</dbReference>
<dbReference type="SUPFAM" id="SSF56112">
    <property type="entry name" value="Protein kinase-like (PK-like)"/>
    <property type="match status" value="1"/>
</dbReference>
<name>A0A4S8LBP4_DENBC</name>
<dbReference type="AlphaFoldDB" id="A0A4S8LBP4"/>
<dbReference type="GO" id="GO:0005524">
    <property type="term" value="F:ATP binding"/>
    <property type="evidence" value="ECO:0007669"/>
    <property type="project" value="InterPro"/>
</dbReference>
<gene>
    <name evidence="6" type="ORF">K435DRAFT_684012</name>
</gene>
<reference evidence="6 7" key="1">
    <citation type="journal article" date="2019" name="Nat. Ecol. Evol.">
        <title>Megaphylogeny resolves global patterns of mushroom evolution.</title>
        <authorList>
            <person name="Varga T."/>
            <person name="Krizsan K."/>
            <person name="Foldi C."/>
            <person name="Dima B."/>
            <person name="Sanchez-Garcia M."/>
            <person name="Sanchez-Ramirez S."/>
            <person name="Szollosi G.J."/>
            <person name="Szarkandi J.G."/>
            <person name="Papp V."/>
            <person name="Albert L."/>
            <person name="Andreopoulos W."/>
            <person name="Angelini C."/>
            <person name="Antonin V."/>
            <person name="Barry K.W."/>
            <person name="Bougher N.L."/>
            <person name="Buchanan P."/>
            <person name="Buyck B."/>
            <person name="Bense V."/>
            <person name="Catcheside P."/>
            <person name="Chovatia M."/>
            <person name="Cooper J."/>
            <person name="Damon W."/>
            <person name="Desjardin D."/>
            <person name="Finy P."/>
            <person name="Geml J."/>
            <person name="Haridas S."/>
            <person name="Hughes K."/>
            <person name="Justo A."/>
            <person name="Karasinski D."/>
            <person name="Kautmanova I."/>
            <person name="Kiss B."/>
            <person name="Kocsube S."/>
            <person name="Kotiranta H."/>
            <person name="LaButti K.M."/>
            <person name="Lechner B.E."/>
            <person name="Liimatainen K."/>
            <person name="Lipzen A."/>
            <person name="Lukacs Z."/>
            <person name="Mihaltcheva S."/>
            <person name="Morgado L.N."/>
            <person name="Niskanen T."/>
            <person name="Noordeloos M.E."/>
            <person name="Ohm R.A."/>
            <person name="Ortiz-Santana B."/>
            <person name="Ovrebo C."/>
            <person name="Racz N."/>
            <person name="Riley R."/>
            <person name="Savchenko A."/>
            <person name="Shiryaev A."/>
            <person name="Soop K."/>
            <person name="Spirin V."/>
            <person name="Szebenyi C."/>
            <person name="Tomsovsky M."/>
            <person name="Tulloss R.E."/>
            <person name="Uehling J."/>
            <person name="Grigoriev I.V."/>
            <person name="Vagvolgyi C."/>
            <person name="Papp T."/>
            <person name="Martin F.M."/>
            <person name="Miettinen O."/>
            <person name="Hibbett D.S."/>
            <person name="Nagy L.G."/>
        </authorList>
    </citation>
    <scope>NUCLEOTIDE SEQUENCE [LARGE SCALE GENOMIC DNA]</scope>
    <source>
        <strain evidence="6 7">CBS 962.96</strain>
    </source>
</reference>
<dbReference type="EMBL" id="ML179505">
    <property type="protein sequence ID" value="THU86272.1"/>
    <property type="molecule type" value="Genomic_DNA"/>
</dbReference>
<organism evidence="6 7">
    <name type="scientific">Dendrothele bispora (strain CBS 962.96)</name>
    <dbReference type="NCBI Taxonomy" id="1314807"/>
    <lineage>
        <taxon>Eukaryota</taxon>
        <taxon>Fungi</taxon>
        <taxon>Dikarya</taxon>
        <taxon>Basidiomycota</taxon>
        <taxon>Agaricomycotina</taxon>
        <taxon>Agaricomycetes</taxon>
        <taxon>Agaricomycetidae</taxon>
        <taxon>Agaricales</taxon>
        <taxon>Agaricales incertae sedis</taxon>
        <taxon>Dendrothele</taxon>
    </lineage>
</organism>